<dbReference type="SUPFAM" id="SSF51556">
    <property type="entry name" value="Metallo-dependent hydrolases"/>
    <property type="match status" value="1"/>
</dbReference>
<dbReference type="GO" id="GO:0016814">
    <property type="term" value="F:hydrolase activity, acting on carbon-nitrogen (but not peptide) bonds, in cyclic amidines"/>
    <property type="evidence" value="ECO:0007669"/>
    <property type="project" value="TreeGrafter"/>
</dbReference>
<accession>A0A939MAB1</accession>
<dbReference type="EMBL" id="JAGEMI010000001">
    <property type="protein sequence ID" value="MBO1863734.1"/>
    <property type="molecule type" value="Genomic_DNA"/>
</dbReference>
<dbReference type="Pfam" id="PF07969">
    <property type="entry name" value="Amidohydro_3"/>
    <property type="match status" value="1"/>
</dbReference>
<keyword evidence="1" id="KW-0479">Metal-binding</keyword>
<dbReference type="AlphaFoldDB" id="A0A939MAB1"/>
<dbReference type="InterPro" id="IPR013108">
    <property type="entry name" value="Amidohydro_3"/>
</dbReference>
<sequence length="412" mass="44485">MAFDTIFLNARFDGGARHHIVVADGRIAAITSVDERPAANETIDLGNVLVVPGFVEGHIHLDTSFYGDAWRPHKPCTSGFDVHERVAFQAQNMAVSAPMDVRARNQLDLCIGHGTTQMRSHVMVDGSVGLKSLETILRVREEYKGLIDIQLVAFPQSGILMSPGTPQLLDEAIGLGADLVGGLDPASFDRDIEKHLDVVFGAAGKHGVDVDIHLHDMGTLGAFEIEQIAARTRALGMEGRVAVSHAYGLGDIPMDQLKKIADTLARSGVAIMTNAPGARPFPPILALRNAGVTVFSGNDNIRDSWWPYGDGDMLRRATTLGYRSGFNIDEELRVAFDVVTVSGAKALRLEGYGLRVGAKADFVTLNAEHIPEAVVGVPQGRSVYKEGKLVACDGKIVGKRGNDRIFSVRLYR</sequence>
<evidence type="ECO:0000313" key="5">
    <source>
        <dbReference type="EMBL" id="UEM16512.1"/>
    </source>
</evidence>
<proteinExistence type="predicted"/>
<dbReference type="GO" id="GO:0046872">
    <property type="term" value="F:metal ion binding"/>
    <property type="evidence" value="ECO:0007669"/>
    <property type="project" value="UniProtKB-KW"/>
</dbReference>
<dbReference type="PANTHER" id="PTHR32027">
    <property type="entry name" value="CYTOSINE DEAMINASE"/>
    <property type="match status" value="1"/>
</dbReference>
<evidence type="ECO:0000313" key="4">
    <source>
        <dbReference type="EMBL" id="MBO1863734.1"/>
    </source>
</evidence>
<dbReference type="RefSeq" id="WP_208086164.1">
    <property type="nucleotide sequence ID" value="NZ_CP086136.1"/>
</dbReference>
<evidence type="ECO:0000259" key="3">
    <source>
        <dbReference type="Pfam" id="PF07969"/>
    </source>
</evidence>
<gene>
    <name evidence="5" type="ORF">J4G43_021225</name>
    <name evidence="4" type="ORF">J4G43_23280</name>
</gene>
<dbReference type="Gene3D" id="3.20.20.140">
    <property type="entry name" value="Metal-dependent hydrolases"/>
    <property type="match status" value="1"/>
</dbReference>
<dbReference type="FunFam" id="3.20.20.140:FF:000019">
    <property type="entry name" value="Cytosine deaminase"/>
    <property type="match status" value="1"/>
</dbReference>
<dbReference type="KEGG" id="bban:J4G43_021225"/>
<evidence type="ECO:0000313" key="6">
    <source>
        <dbReference type="Proteomes" id="UP000664702"/>
    </source>
</evidence>
<dbReference type="InterPro" id="IPR052349">
    <property type="entry name" value="Metallo-hydrolase_Enzymes"/>
</dbReference>
<protein>
    <submittedName>
        <fullName evidence="4">Amidohydrolase family protein</fullName>
    </submittedName>
</protein>
<organism evidence="4">
    <name type="scientific">Bradyrhizobium barranii subsp. barranii</name>
    <dbReference type="NCBI Taxonomy" id="2823807"/>
    <lineage>
        <taxon>Bacteria</taxon>
        <taxon>Pseudomonadati</taxon>
        <taxon>Pseudomonadota</taxon>
        <taxon>Alphaproteobacteria</taxon>
        <taxon>Hyphomicrobiales</taxon>
        <taxon>Nitrobacteraceae</taxon>
        <taxon>Bradyrhizobium</taxon>
        <taxon>Bradyrhizobium barranii</taxon>
    </lineage>
</organism>
<dbReference type="EMBL" id="CP086136">
    <property type="protein sequence ID" value="UEM16512.1"/>
    <property type="molecule type" value="Genomic_DNA"/>
</dbReference>
<keyword evidence="2" id="KW-0378">Hydrolase</keyword>
<dbReference type="InterPro" id="IPR011059">
    <property type="entry name" value="Metal-dep_hydrolase_composite"/>
</dbReference>
<dbReference type="PANTHER" id="PTHR32027:SF9">
    <property type="entry name" value="BLL3847 PROTEIN"/>
    <property type="match status" value="1"/>
</dbReference>
<name>A0A939MAB1_9BRAD</name>
<dbReference type="CDD" id="cd01293">
    <property type="entry name" value="Bact_CD"/>
    <property type="match status" value="1"/>
</dbReference>
<reference evidence="4" key="1">
    <citation type="submission" date="2021-03" db="EMBL/GenBank/DDBJ databases">
        <title>Whole Genome Sequence of Bradyrhizobium sp. Strain 144S4.</title>
        <authorList>
            <person name="Bromfield E.S.P."/>
            <person name="Cloutier S."/>
        </authorList>
    </citation>
    <scope>NUCLEOTIDE SEQUENCE [LARGE SCALE GENOMIC DNA]</scope>
    <source>
        <strain evidence="4">144S4</strain>
    </source>
</reference>
<feature type="domain" description="Amidohydrolase 3" evidence="3">
    <location>
        <begin position="41"/>
        <end position="390"/>
    </location>
</feature>
<dbReference type="NCBIfam" id="NF004636">
    <property type="entry name" value="PRK05985.1"/>
    <property type="match status" value="1"/>
</dbReference>
<reference evidence="5 6" key="2">
    <citation type="journal article" date="2022" name="Int. J. Syst. Evol. Microbiol.">
        <title>Strains of Bradyrhizobium barranii sp. nov. associated with legumes native to Canada are symbionts of soybeans and belong to different subspecies (subsp. barranii subsp. nov. and subsp. apii subsp. nov.) and symbiovars (sv. glycinearum and sv. septentrionale).</title>
        <authorList>
            <person name="Bromfield E.S.P."/>
            <person name="Cloutier S."/>
            <person name="Wasai-Hara S."/>
            <person name="Minamisawa K."/>
        </authorList>
    </citation>
    <scope>NUCLEOTIDE SEQUENCE [LARGE SCALE GENOMIC DNA]</scope>
    <source>
        <strain evidence="5 6">144S4</strain>
    </source>
</reference>
<evidence type="ECO:0000256" key="2">
    <source>
        <dbReference type="ARBA" id="ARBA00022801"/>
    </source>
</evidence>
<dbReference type="Proteomes" id="UP000664702">
    <property type="component" value="Chromosome"/>
</dbReference>
<dbReference type="Gene3D" id="2.30.40.10">
    <property type="entry name" value="Urease, subunit C, domain 1"/>
    <property type="match status" value="1"/>
</dbReference>
<dbReference type="SUPFAM" id="SSF51338">
    <property type="entry name" value="Composite domain of metallo-dependent hydrolases"/>
    <property type="match status" value="1"/>
</dbReference>
<evidence type="ECO:0000256" key="1">
    <source>
        <dbReference type="ARBA" id="ARBA00022723"/>
    </source>
</evidence>
<dbReference type="GO" id="GO:0019239">
    <property type="term" value="F:deaminase activity"/>
    <property type="evidence" value="ECO:0007669"/>
    <property type="project" value="UniProtKB-ARBA"/>
</dbReference>
<dbReference type="InterPro" id="IPR032466">
    <property type="entry name" value="Metal_Hydrolase"/>
</dbReference>